<evidence type="ECO:0000313" key="3">
    <source>
        <dbReference type="Proteomes" id="UP000001982"/>
    </source>
</evidence>
<dbReference type="eggNOG" id="COG2267">
    <property type="taxonomic scope" value="Bacteria"/>
</dbReference>
<reference evidence="2 3" key="1">
    <citation type="submission" date="2006-03" db="EMBL/GenBank/DDBJ databases">
        <title>Complete sequence of Shewanella denitrificans OS217.</title>
        <authorList>
            <consortium name="US DOE Joint Genome Institute"/>
            <person name="Copeland A."/>
            <person name="Lucas S."/>
            <person name="Lapidus A."/>
            <person name="Barry K."/>
            <person name="Detter J.C."/>
            <person name="Glavina del Rio T."/>
            <person name="Hammon N."/>
            <person name="Israni S."/>
            <person name="Dalin E."/>
            <person name="Tice H."/>
            <person name="Pitluck S."/>
            <person name="Brettin T."/>
            <person name="Bruce D."/>
            <person name="Han C."/>
            <person name="Tapia R."/>
            <person name="Gilna P."/>
            <person name="Kiss H."/>
            <person name="Schmutz J."/>
            <person name="Larimer F."/>
            <person name="Land M."/>
            <person name="Hauser L."/>
            <person name="Kyrpides N."/>
            <person name="Lykidis A."/>
            <person name="Richardson P."/>
        </authorList>
    </citation>
    <scope>NUCLEOTIDE SEQUENCE [LARGE SCALE GENOMIC DNA]</scope>
    <source>
        <strain evidence="3">OS217 / ATCC BAA-1090 / DSM 15013</strain>
    </source>
</reference>
<evidence type="ECO:0000259" key="1">
    <source>
        <dbReference type="Pfam" id="PF00561"/>
    </source>
</evidence>
<organism evidence="2 3">
    <name type="scientific">Shewanella denitrificans (strain OS217 / ATCC BAA-1090 / DSM 15013)</name>
    <dbReference type="NCBI Taxonomy" id="318161"/>
    <lineage>
        <taxon>Bacteria</taxon>
        <taxon>Pseudomonadati</taxon>
        <taxon>Pseudomonadota</taxon>
        <taxon>Gammaproteobacteria</taxon>
        <taxon>Alteromonadales</taxon>
        <taxon>Shewanellaceae</taxon>
        <taxon>Shewanella</taxon>
    </lineage>
</organism>
<keyword evidence="3" id="KW-1185">Reference proteome</keyword>
<accession>Q12MF8</accession>
<dbReference type="Proteomes" id="UP000001982">
    <property type="component" value="Chromosome"/>
</dbReference>
<dbReference type="PANTHER" id="PTHR43798">
    <property type="entry name" value="MONOACYLGLYCEROL LIPASE"/>
    <property type="match status" value="1"/>
</dbReference>
<dbReference type="AlphaFoldDB" id="Q12MF8"/>
<gene>
    <name evidence="2" type="ordered locus">Sden_2086</name>
</gene>
<feature type="domain" description="AB hydrolase-1" evidence="1">
    <location>
        <begin position="99"/>
        <end position="318"/>
    </location>
</feature>
<dbReference type="SUPFAM" id="SSF53474">
    <property type="entry name" value="alpha/beta-Hydrolases"/>
    <property type="match status" value="1"/>
</dbReference>
<dbReference type="HOGENOM" id="CLU_020336_50_2_6"/>
<dbReference type="EMBL" id="CP000302">
    <property type="protein sequence ID" value="ABE55368.1"/>
    <property type="molecule type" value="Genomic_DNA"/>
</dbReference>
<dbReference type="KEGG" id="sdn:Sden_2086"/>
<sequence>MSKDGAQALIKESPMKISQENINTSRRHMLKKATVMATLAVTSGISGNVLAKTANVSDLSDTKEWCYLPIPKQAQASEGVLPLSGGAGLYYWDTGGDGPAVVLSHPGRGSALTWPYQQPVLSAAGFRVIAYSRRGYYGSPAGSADDTGNYADDINALVNHLDIKKFHILGLAAGGFAVSDYAVSYPNRLLSMVIACSLFGLWDKNIDERLDAILPKSFHNLPPEFKELGPSYRWAHPEGVREWIKMEEKSRGDGPRHGQKAKSNISWDKIRAGNIPTFFIAGGADLYQPPSMMRAAAGEIPRSQTLVVSEAGHAVQWEQSELFNRAVIEFFKKHSS</sequence>
<dbReference type="InterPro" id="IPR029058">
    <property type="entry name" value="AB_hydrolase_fold"/>
</dbReference>
<dbReference type="InterPro" id="IPR000073">
    <property type="entry name" value="AB_hydrolase_1"/>
</dbReference>
<dbReference type="InterPro" id="IPR050266">
    <property type="entry name" value="AB_hydrolase_sf"/>
</dbReference>
<dbReference type="Pfam" id="PF00561">
    <property type="entry name" value="Abhydrolase_1"/>
    <property type="match status" value="1"/>
</dbReference>
<name>Q12MF8_SHEDO</name>
<proteinExistence type="predicted"/>
<dbReference type="STRING" id="318161.Sden_2086"/>
<evidence type="ECO:0000313" key="2">
    <source>
        <dbReference type="EMBL" id="ABE55368.1"/>
    </source>
</evidence>
<protein>
    <submittedName>
        <fullName evidence="2">Twin-arginine translocation pathway signal</fullName>
    </submittedName>
</protein>
<dbReference type="Gene3D" id="3.40.50.1820">
    <property type="entry name" value="alpha/beta hydrolase"/>
    <property type="match status" value="1"/>
</dbReference>